<sequence length="406" mass="45100">MGRKAVKLMRDAAEQFFAADVDNSGSLTMDEFRRLVVPTTTPLTDDEVTILFERCDLDGSGTISLDEFFMFLLGYVQSQTGVGLDAIFRRYDQKGTDGTLDAAEFQHAAEDLGFGAISHDLFAELDPSGSGTVDGSELLSALKLRGASREAKRFILGLSYEAEHAAVVLDTRAWQLTTESYEALRLQLGALLAAHEPPARISDLFCAMTCGANGTLSEAQLGRALERIGMIAVRREKALVRGLFEQMDTDGSGVIGQRDLYAWMRGAEAKRDRAQRLTLRKPAPRDIEWTPETLRKALQLTLSHAAIGPVDLLRAWDSSANDGAISRHEFISHVKKVVDDEALWEEELRDVASHTFKLVSAGDHTMIGVTEFSNWLTVGWLRLREEAKQNPAADPWSRERRRFCHK</sequence>
<dbReference type="InterPro" id="IPR018247">
    <property type="entry name" value="EF_Hand_1_Ca_BS"/>
</dbReference>
<feature type="domain" description="EF-hand" evidence="4">
    <location>
        <begin position="43"/>
        <end position="78"/>
    </location>
</feature>
<keyword evidence="5" id="KW-0808">Transferase</keyword>
<gene>
    <name evidence="5" type="ORF">Ctob_002480</name>
</gene>
<reference evidence="6" key="1">
    <citation type="journal article" date="2015" name="PLoS Genet.">
        <title>Genome Sequence and Transcriptome Analyses of Chrysochromulina tobin: Metabolic Tools for Enhanced Algal Fitness in the Prominent Order Prymnesiales (Haptophyceae).</title>
        <authorList>
            <person name="Hovde B.T."/>
            <person name="Deodato C.R."/>
            <person name="Hunsperger H.M."/>
            <person name="Ryken S.A."/>
            <person name="Yost W."/>
            <person name="Jha R.K."/>
            <person name="Patterson J."/>
            <person name="Monnat R.J. Jr."/>
            <person name="Barlow S.B."/>
            <person name="Starkenburg S.R."/>
            <person name="Cattolico R.A."/>
        </authorList>
    </citation>
    <scope>NUCLEOTIDE SEQUENCE</scope>
    <source>
        <strain evidence="6">CCMP291</strain>
    </source>
</reference>
<proteinExistence type="predicted"/>
<dbReference type="Pfam" id="PF13499">
    <property type="entry name" value="EF-hand_7"/>
    <property type="match status" value="1"/>
</dbReference>
<dbReference type="GO" id="GO:0016301">
    <property type="term" value="F:kinase activity"/>
    <property type="evidence" value="ECO:0007669"/>
    <property type="project" value="UniProtKB-KW"/>
</dbReference>
<dbReference type="PANTHER" id="PTHR34524:SF6">
    <property type="entry name" value="CALCYPHOSINE LIKE"/>
    <property type="match status" value="1"/>
</dbReference>
<name>A0A0M0J799_9EUKA</name>
<evidence type="ECO:0000259" key="4">
    <source>
        <dbReference type="PROSITE" id="PS50222"/>
    </source>
</evidence>
<evidence type="ECO:0000313" key="5">
    <source>
        <dbReference type="EMBL" id="KOO22451.1"/>
    </source>
</evidence>
<feature type="domain" description="EF-hand" evidence="4">
    <location>
        <begin position="235"/>
        <end position="270"/>
    </location>
</feature>
<feature type="domain" description="EF-hand" evidence="4">
    <location>
        <begin position="7"/>
        <end position="42"/>
    </location>
</feature>
<dbReference type="InterPro" id="IPR002048">
    <property type="entry name" value="EF_hand_dom"/>
</dbReference>
<dbReference type="PROSITE" id="PS50222">
    <property type="entry name" value="EF_HAND_2"/>
    <property type="match status" value="4"/>
</dbReference>
<keyword evidence="1" id="KW-0479">Metal-binding</keyword>
<protein>
    <submittedName>
        <fullName evidence="5">Calcium-dependent protein kinase 20-like protein</fullName>
    </submittedName>
</protein>
<dbReference type="GO" id="GO:0005509">
    <property type="term" value="F:calcium ion binding"/>
    <property type="evidence" value="ECO:0007669"/>
    <property type="project" value="InterPro"/>
</dbReference>
<dbReference type="AlphaFoldDB" id="A0A0M0J799"/>
<dbReference type="Pfam" id="PF13202">
    <property type="entry name" value="EF-hand_5"/>
    <property type="match status" value="1"/>
</dbReference>
<keyword evidence="6" id="KW-1185">Reference proteome</keyword>
<dbReference type="PROSITE" id="PS00018">
    <property type="entry name" value="EF_HAND_1"/>
    <property type="match status" value="4"/>
</dbReference>
<evidence type="ECO:0000256" key="2">
    <source>
        <dbReference type="ARBA" id="ARBA00022737"/>
    </source>
</evidence>
<comment type="caution">
    <text evidence="5">The sequence shown here is derived from an EMBL/GenBank/DDBJ whole genome shotgun (WGS) entry which is preliminary data.</text>
</comment>
<dbReference type="InterPro" id="IPR051581">
    <property type="entry name" value="Ca-bind"/>
</dbReference>
<feature type="domain" description="EF-hand" evidence="4">
    <location>
        <begin position="120"/>
        <end position="148"/>
    </location>
</feature>
<evidence type="ECO:0000256" key="1">
    <source>
        <dbReference type="ARBA" id="ARBA00022723"/>
    </source>
</evidence>
<organism evidence="5 6">
    <name type="scientific">Chrysochromulina tobinii</name>
    <dbReference type="NCBI Taxonomy" id="1460289"/>
    <lineage>
        <taxon>Eukaryota</taxon>
        <taxon>Haptista</taxon>
        <taxon>Haptophyta</taxon>
        <taxon>Prymnesiophyceae</taxon>
        <taxon>Prymnesiales</taxon>
        <taxon>Chrysochromulinaceae</taxon>
        <taxon>Chrysochromulina</taxon>
    </lineage>
</organism>
<keyword evidence="5" id="KW-0418">Kinase</keyword>
<dbReference type="SMART" id="SM00054">
    <property type="entry name" value="EFh"/>
    <property type="match status" value="5"/>
</dbReference>
<dbReference type="InterPro" id="IPR011992">
    <property type="entry name" value="EF-hand-dom_pair"/>
</dbReference>
<dbReference type="Proteomes" id="UP000037460">
    <property type="component" value="Unassembled WGS sequence"/>
</dbReference>
<accession>A0A0M0J799</accession>
<evidence type="ECO:0000313" key="6">
    <source>
        <dbReference type="Proteomes" id="UP000037460"/>
    </source>
</evidence>
<dbReference type="OrthoDB" id="272512at2759"/>
<dbReference type="SUPFAM" id="SSF47473">
    <property type="entry name" value="EF-hand"/>
    <property type="match status" value="2"/>
</dbReference>
<keyword evidence="3" id="KW-0106">Calcium</keyword>
<dbReference type="PANTHER" id="PTHR34524">
    <property type="entry name" value="CALCYPHOSIN"/>
    <property type="match status" value="1"/>
</dbReference>
<evidence type="ECO:0000256" key="3">
    <source>
        <dbReference type="ARBA" id="ARBA00022837"/>
    </source>
</evidence>
<keyword evidence="2" id="KW-0677">Repeat</keyword>
<dbReference type="Gene3D" id="1.10.238.10">
    <property type="entry name" value="EF-hand"/>
    <property type="match status" value="3"/>
</dbReference>
<dbReference type="EMBL" id="JWZX01003276">
    <property type="protein sequence ID" value="KOO22451.1"/>
    <property type="molecule type" value="Genomic_DNA"/>
</dbReference>